<protein>
    <submittedName>
        <fullName evidence="2">Uncharacterized protein</fullName>
    </submittedName>
</protein>
<sequence>MGRGGAEGTQGNRLTVQQMTMTTIIDSVCGVKTGRAAPRASSGMPGHAPGLRRDG</sequence>
<evidence type="ECO:0000313" key="2">
    <source>
        <dbReference type="EMBL" id="GGX65689.1"/>
    </source>
</evidence>
<accession>A0ABQ2Y711</accession>
<keyword evidence="3" id="KW-1185">Reference proteome</keyword>
<name>A0ABQ2Y711_9ACTN</name>
<evidence type="ECO:0000256" key="1">
    <source>
        <dbReference type="SAM" id="MobiDB-lite"/>
    </source>
</evidence>
<gene>
    <name evidence="2" type="ORF">GCM10010324_08400</name>
</gene>
<proteinExistence type="predicted"/>
<evidence type="ECO:0000313" key="3">
    <source>
        <dbReference type="Proteomes" id="UP000659223"/>
    </source>
</evidence>
<dbReference type="EMBL" id="BMUT01000001">
    <property type="protein sequence ID" value="GGX65689.1"/>
    <property type="molecule type" value="Genomic_DNA"/>
</dbReference>
<organism evidence="2 3">
    <name type="scientific">Streptomyces hiroshimensis</name>
    <dbReference type="NCBI Taxonomy" id="66424"/>
    <lineage>
        <taxon>Bacteria</taxon>
        <taxon>Bacillati</taxon>
        <taxon>Actinomycetota</taxon>
        <taxon>Actinomycetes</taxon>
        <taxon>Kitasatosporales</taxon>
        <taxon>Streptomycetaceae</taxon>
        <taxon>Streptomyces</taxon>
    </lineage>
</organism>
<comment type="caution">
    <text evidence="2">The sequence shown here is derived from an EMBL/GenBank/DDBJ whole genome shotgun (WGS) entry which is preliminary data.</text>
</comment>
<feature type="region of interest" description="Disordered" evidence="1">
    <location>
        <begin position="35"/>
        <end position="55"/>
    </location>
</feature>
<dbReference type="Proteomes" id="UP000659223">
    <property type="component" value="Unassembled WGS sequence"/>
</dbReference>
<reference evidence="3" key="1">
    <citation type="journal article" date="2019" name="Int. J. Syst. Evol. Microbiol.">
        <title>The Global Catalogue of Microorganisms (GCM) 10K type strain sequencing project: providing services to taxonomists for standard genome sequencing and annotation.</title>
        <authorList>
            <consortium name="The Broad Institute Genomics Platform"/>
            <consortium name="The Broad Institute Genome Sequencing Center for Infectious Disease"/>
            <person name="Wu L."/>
            <person name="Ma J."/>
        </authorList>
    </citation>
    <scope>NUCLEOTIDE SEQUENCE [LARGE SCALE GENOMIC DNA]</scope>
    <source>
        <strain evidence="3">JCM 4586</strain>
    </source>
</reference>